<dbReference type="EMBL" id="BDRX01000071">
    <property type="protein sequence ID" value="GBF95888.1"/>
    <property type="molecule type" value="Genomic_DNA"/>
</dbReference>
<reference evidence="2 3" key="1">
    <citation type="journal article" date="2018" name="Sci. Rep.">
        <title>Raphidocelis subcapitata (=Pseudokirchneriella subcapitata) provides an insight into genome evolution and environmental adaptations in the Sphaeropleales.</title>
        <authorList>
            <person name="Suzuki S."/>
            <person name="Yamaguchi H."/>
            <person name="Nakajima N."/>
            <person name="Kawachi M."/>
        </authorList>
    </citation>
    <scope>NUCLEOTIDE SEQUENCE [LARGE SCALE GENOMIC DNA]</scope>
    <source>
        <strain evidence="2 3">NIES-35</strain>
    </source>
</reference>
<gene>
    <name evidence="2" type="ORF">Rsub_08479</name>
</gene>
<organism evidence="2 3">
    <name type="scientific">Raphidocelis subcapitata</name>
    <dbReference type="NCBI Taxonomy" id="307507"/>
    <lineage>
        <taxon>Eukaryota</taxon>
        <taxon>Viridiplantae</taxon>
        <taxon>Chlorophyta</taxon>
        <taxon>core chlorophytes</taxon>
        <taxon>Chlorophyceae</taxon>
        <taxon>CS clade</taxon>
        <taxon>Sphaeropleales</taxon>
        <taxon>Selenastraceae</taxon>
        <taxon>Raphidocelis</taxon>
    </lineage>
</organism>
<proteinExistence type="predicted"/>
<comment type="caution">
    <text evidence="2">The sequence shown here is derived from an EMBL/GenBank/DDBJ whole genome shotgun (WGS) entry which is preliminary data.</text>
</comment>
<sequence length="111" mass="11253">MHARSAVVWRCIGREQSGGEVCGPTGKGGAPRLRDNTTPLPPPRAARSAGDLSLRRSAGARGARMQGGALARARGGGGAWLGSARPARACRFGVARGLEGACGLCWCAAQA</sequence>
<dbReference type="InParanoid" id="A0A2V0P7Q0"/>
<name>A0A2V0P7Q0_9CHLO</name>
<dbReference type="AlphaFoldDB" id="A0A2V0P7Q0"/>
<protein>
    <submittedName>
        <fullName evidence="2">Uncharacterized protein</fullName>
    </submittedName>
</protein>
<evidence type="ECO:0000313" key="2">
    <source>
        <dbReference type="EMBL" id="GBF95888.1"/>
    </source>
</evidence>
<dbReference type="Proteomes" id="UP000247498">
    <property type="component" value="Unassembled WGS sequence"/>
</dbReference>
<accession>A0A2V0P7Q0</accession>
<evidence type="ECO:0000313" key="3">
    <source>
        <dbReference type="Proteomes" id="UP000247498"/>
    </source>
</evidence>
<evidence type="ECO:0000256" key="1">
    <source>
        <dbReference type="SAM" id="MobiDB-lite"/>
    </source>
</evidence>
<keyword evidence="3" id="KW-1185">Reference proteome</keyword>
<feature type="region of interest" description="Disordered" evidence="1">
    <location>
        <begin position="20"/>
        <end position="52"/>
    </location>
</feature>